<keyword evidence="3" id="KW-1185">Reference proteome</keyword>
<evidence type="ECO:0000256" key="1">
    <source>
        <dbReference type="SAM" id="MobiDB-lite"/>
    </source>
</evidence>
<dbReference type="EMBL" id="JAUOQO010000327">
    <property type="protein sequence ID" value="MDO6575190.1"/>
    <property type="molecule type" value="Genomic_DNA"/>
</dbReference>
<proteinExistence type="predicted"/>
<feature type="non-terminal residue" evidence="2">
    <location>
        <position position="81"/>
    </location>
</feature>
<feature type="region of interest" description="Disordered" evidence="1">
    <location>
        <begin position="55"/>
        <end position="81"/>
    </location>
</feature>
<dbReference type="AlphaFoldDB" id="A0AAW7YWR1"/>
<evidence type="ECO:0000313" key="3">
    <source>
        <dbReference type="Proteomes" id="UP001170310"/>
    </source>
</evidence>
<accession>A0AAW7YWR1</accession>
<comment type="caution">
    <text evidence="2">The sequence shown here is derived from an EMBL/GenBank/DDBJ whole genome shotgun (WGS) entry which is preliminary data.</text>
</comment>
<sequence>MALTVSDEGGKTATNEVSIALTPSNTNLAPINDTGITTCSDYAFGASESHQNSIDCNLTTDADGDSVPQNQDGHAGRDINA</sequence>
<reference evidence="2" key="1">
    <citation type="submission" date="2023-07" db="EMBL/GenBank/DDBJ databases">
        <title>Genome content predicts the carbon catabolic preferences of heterotrophic bacteria.</title>
        <authorList>
            <person name="Gralka M."/>
        </authorList>
    </citation>
    <scope>NUCLEOTIDE SEQUENCE</scope>
    <source>
        <strain evidence="2">E2R20</strain>
    </source>
</reference>
<dbReference type="Proteomes" id="UP001170310">
    <property type="component" value="Unassembled WGS sequence"/>
</dbReference>
<name>A0AAW7YWR1_9STAP</name>
<evidence type="ECO:0000313" key="2">
    <source>
        <dbReference type="EMBL" id="MDO6575190.1"/>
    </source>
</evidence>
<dbReference type="RefSeq" id="WP_303522156.1">
    <property type="nucleotide sequence ID" value="NZ_JAUOQO010000327.1"/>
</dbReference>
<organism evidence="2 3">
    <name type="scientific">Staphylococcus pasteuri_A</name>
    <dbReference type="NCBI Taxonomy" id="3062664"/>
    <lineage>
        <taxon>Bacteria</taxon>
        <taxon>Bacillati</taxon>
        <taxon>Bacillota</taxon>
        <taxon>Bacilli</taxon>
        <taxon>Bacillales</taxon>
        <taxon>Staphylococcaceae</taxon>
        <taxon>Staphylococcus</taxon>
    </lineage>
</organism>
<gene>
    <name evidence="2" type="ORF">Q4528_13825</name>
</gene>
<protein>
    <submittedName>
        <fullName evidence="2">Uncharacterized protein</fullName>
    </submittedName>
</protein>